<evidence type="ECO:0000313" key="2">
    <source>
        <dbReference type="Proteomes" id="UP000176634"/>
    </source>
</evidence>
<dbReference type="AlphaFoldDB" id="A0A1F6PB10"/>
<evidence type="ECO:0000313" key="1">
    <source>
        <dbReference type="EMBL" id="OGH93357.1"/>
    </source>
</evidence>
<gene>
    <name evidence="1" type="ORF">A2563_01985</name>
</gene>
<reference evidence="1 2" key="1">
    <citation type="journal article" date="2016" name="Nat. Commun.">
        <title>Thousands of microbial genomes shed light on interconnected biogeochemical processes in an aquifer system.</title>
        <authorList>
            <person name="Anantharaman K."/>
            <person name="Brown C.T."/>
            <person name="Hug L.A."/>
            <person name="Sharon I."/>
            <person name="Castelle C.J."/>
            <person name="Probst A.J."/>
            <person name="Thomas B.C."/>
            <person name="Singh A."/>
            <person name="Wilkins M.J."/>
            <person name="Karaoz U."/>
            <person name="Brodie E.L."/>
            <person name="Williams K.H."/>
            <person name="Hubbard S.S."/>
            <person name="Banfield J.F."/>
        </authorList>
    </citation>
    <scope>NUCLEOTIDE SEQUENCE [LARGE SCALE GENOMIC DNA]</scope>
</reference>
<dbReference type="Proteomes" id="UP000176634">
    <property type="component" value="Unassembled WGS sequence"/>
</dbReference>
<organism evidence="1 2">
    <name type="scientific">Candidatus Magasanikbacteria bacterium RIFOXYD1_FULL_40_23</name>
    <dbReference type="NCBI Taxonomy" id="1798705"/>
    <lineage>
        <taxon>Bacteria</taxon>
        <taxon>Candidatus Magasanikiibacteriota</taxon>
    </lineage>
</organism>
<name>A0A1F6PB10_9BACT</name>
<dbReference type="EMBL" id="MFRA01000001">
    <property type="protein sequence ID" value="OGH93357.1"/>
    <property type="molecule type" value="Genomic_DNA"/>
</dbReference>
<proteinExistence type="predicted"/>
<sequence length="115" mass="13444">MQTMRDSLSKVFDEALAGSHKLKVIFKHGREGFDVIYYLAGMVESKLVKLPPDQEIAYIGIRTATIEGWRDYWNDISNRTTTIELTELFLNNYKNYKFWFCDRLHEGMASVEVVE</sequence>
<accession>A0A1F6PB10</accession>
<protein>
    <submittedName>
        <fullName evidence="1">Uncharacterized protein</fullName>
    </submittedName>
</protein>
<comment type="caution">
    <text evidence="1">The sequence shown here is derived from an EMBL/GenBank/DDBJ whole genome shotgun (WGS) entry which is preliminary data.</text>
</comment>